<dbReference type="AlphaFoldDB" id="A0AAV7DN89"/>
<protein>
    <submittedName>
        <fullName evidence="1">Uncharacterized protein</fullName>
    </submittedName>
</protein>
<comment type="caution">
    <text evidence="1">The sequence shown here is derived from an EMBL/GenBank/DDBJ whole genome shotgun (WGS) entry which is preliminary data.</text>
</comment>
<proteinExistence type="predicted"/>
<dbReference type="EMBL" id="WNYA01000001">
    <property type="protein sequence ID" value="KAG8599023.1"/>
    <property type="molecule type" value="Genomic_DNA"/>
</dbReference>
<reference evidence="1" key="1">
    <citation type="thesis" date="2020" institute="ProQuest LLC" country="789 East Eisenhower Parkway, Ann Arbor, MI, USA">
        <title>Comparative Genomics and Chromosome Evolution.</title>
        <authorList>
            <person name="Mudd A.B."/>
        </authorList>
    </citation>
    <scope>NUCLEOTIDE SEQUENCE</scope>
    <source>
        <strain evidence="1">237g6f4</strain>
        <tissue evidence="1">Blood</tissue>
    </source>
</reference>
<evidence type="ECO:0000313" key="2">
    <source>
        <dbReference type="Proteomes" id="UP000824782"/>
    </source>
</evidence>
<name>A0AAV7DN89_ENGPU</name>
<accession>A0AAV7DN89</accession>
<dbReference type="Proteomes" id="UP000824782">
    <property type="component" value="Unassembled WGS sequence"/>
</dbReference>
<evidence type="ECO:0000313" key="1">
    <source>
        <dbReference type="EMBL" id="KAG8599023.1"/>
    </source>
</evidence>
<keyword evidence="2" id="KW-1185">Reference proteome</keyword>
<organism evidence="1 2">
    <name type="scientific">Engystomops pustulosus</name>
    <name type="common">Tungara frog</name>
    <name type="synonym">Physalaemus pustulosus</name>
    <dbReference type="NCBI Taxonomy" id="76066"/>
    <lineage>
        <taxon>Eukaryota</taxon>
        <taxon>Metazoa</taxon>
        <taxon>Chordata</taxon>
        <taxon>Craniata</taxon>
        <taxon>Vertebrata</taxon>
        <taxon>Euteleostomi</taxon>
        <taxon>Amphibia</taxon>
        <taxon>Batrachia</taxon>
        <taxon>Anura</taxon>
        <taxon>Neobatrachia</taxon>
        <taxon>Hyloidea</taxon>
        <taxon>Leptodactylidae</taxon>
        <taxon>Leiuperinae</taxon>
        <taxon>Engystomops</taxon>
    </lineage>
</organism>
<sequence>MQEHQRLVGSFSSQNWKIPLNDRSVLLMGILRSGSYLVSVGAAKHRYPLPFWSSLFPSGMALRSLQTFLGAPKMPKLPLVLRKSNVF</sequence>
<gene>
    <name evidence="1" type="ORF">GDO81_002850</name>
</gene>